<accession>A0A9W4UNL8</accession>
<evidence type="ECO:0000313" key="1">
    <source>
        <dbReference type="EMBL" id="CAI6338594.1"/>
    </source>
</evidence>
<evidence type="ECO:0000313" key="2">
    <source>
        <dbReference type="Proteomes" id="UP001152607"/>
    </source>
</evidence>
<keyword evidence="2" id="KW-1185">Reference proteome</keyword>
<dbReference type="AlphaFoldDB" id="A0A9W4UNL8"/>
<gene>
    <name evidence="1" type="ORF">PDIGIT_LOCUS11724</name>
</gene>
<organism evidence="1 2">
    <name type="scientific">Periconia digitata</name>
    <dbReference type="NCBI Taxonomy" id="1303443"/>
    <lineage>
        <taxon>Eukaryota</taxon>
        <taxon>Fungi</taxon>
        <taxon>Dikarya</taxon>
        <taxon>Ascomycota</taxon>
        <taxon>Pezizomycotina</taxon>
        <taxon>Dothideomycetes</taxon>
        <taxon>Pleosporomycetidae</taxon>
        <taxon>Pleosporales</taxon>
        <taxon>Massarineae</taxon>
        <taxon>Periconiaceae</taxon>
        <taxon>Periconia</taxon>
    </lineage>
</organism>
<proteinExistence type="predicted"/>
<protein>
    <submittedName>
        <fullName evidence="1">Uncharacterized protein</fullName>
    </submittedName>
</protein>
<dbReference type="EMBL" id="CAOQHR010000008">
    <property type="protein sequence ID" value="CAI6338594.1"/>
    <property type="molecule type" value="Genomic_DNA"/>
</dbReference>
<reference evidence="1" key="1">
    <citation type="submission" date="2023-01" db="EMBL/GenBank/DDBJ databases">
        <authorList>
            <person name="Van Ghelder C."/>
            <person name="Rancurel C."/>
        </authorList>
    </citation>
    <scope>NUCLEOTIDE SEQUENCE</scope>
    <source>
        <strain evidence="1">CNCM I-4278</strain>
    </source>
</reference>
<comment type="caution">
    <text evidence="1">The sequence shown here is derived from an EMBL/GenBank/DDBJ whole genome shotgun (WGS) entry which is preliminary data.</text>
</comment>
<name>A0A9W4UNL8_9PLEO</name>
<dbReference type="Proteomes" id="UP001152607">
    <property type="component" value="Unassembled WGS sequence"/>
</dbReference>
<sequence>MSRVPPCICEELSVVTGDLASIMLYPPFPPTNELVLPLGRILGMIRERERESKKTKRTRELFWGPKDRHQIRGETIDGRGPVVSGSGSARVVVHLPRAAAGKCETPKNK</sequence>